<reference evidence="3" key="1">
    <citation type="journal article" date="2019" name="Int. J. Syst. Evol. Microbiol.">
        <title>The Global Catalogue of Microorganisms (GCM) 10K type strain sequencing project: providing services to taxonomists for standard genome sequencing and annotation.</title>
        <authorList>
            <consortium name="The Broad Institute Genomics Platform"/>
            <consortium name="The Broad Institute Genome Sequencing Center for Infectious Disease"/>
            <person name="Wu L."/>
            <person name="Ma J."/>
        </authorList>
    </citation>
    <scope>NUCLEOTIDE SEQUENCE [LARGE SCALE GENOMIC DNA]</scope>
    <source>
        <strain evidence="3">CGMCC 4.7289</strain>
    </source>
</reference>
<organism evidence="2 3">
    <name type="scientific">Hamadaea flava</name>
    <dbReference type="NCBI Taxonomy" id="1742688"/>
    <lineage>
        <taxon>Bacteria</taxon>
        <taxon>Bacillati</taxon>
        <taxon>Actinomycetota</taxon>
        <taxon>Actinomycetes</taxon>
        <taxon>Micromonosporales</taxon>
        <taxon>Micromonosporaceae</taxon>
        <taxon>Hamadaea</taxon>
    </lineage>
</organism>
<dbReference type="RefSeq" id="WP_253754367.1">
    <property type="nucleotide sequence ID" value="NZ_JAMZDZ010000001.1"/>
</dbReference>
<proteinExistence type="predicted"/>
<protein>
    <submittedName>
        <fullName evidence="2">Phosphotransferase enzyme family protein</fullName>
    </submittedName>
</protein>
<name>A0ABV8LJI6_9ACTN</name>
<accession>A0ABV8LJI6</accession>
<evidence type="ECO:0000313" key="3">
    <source>
        <dbReference type="Proteomes" id="UP001595816"/>
    </source>
</evidence>
<dbReference type="Proteomes" id="UP001595816">
    <property type="component" value="Unassembled WGS sequence"/>
</dbReference>
<comment type="caution">
    <text evidence="2">The sequence shown here is derived from an EMBL/GenBank/DDBJ whole genome shotgun (WGS) entry which is preliminary data.</text>
</comment>
<dbReference type="InterPro" id="IPR002575">
    <property type="entry name" value="Aminoglycoside_PTrfase"/>
</dbReference>
<dbReference type="Pfam" id="PF01636">
    <property type="entry name" value="APH"/>
    <property type="match status" value="1"/>
</dbReference>
<dbReference type="InterPro" id="IPR011009">
    <property type="entry name" value="Kinase-like_dom_sf"/>
</dbReference>
<sequence length="346" mass="38280">MRSILPDIRRALETCYQLEVLSIDRVWSGTTGVHARADTARGPMFVKTLPLRGDDGYELLNITVQGQWRKAGIPTIAPVPAPDGTLLYRRSGLAMSVWEWSDAEPVGPLTVAHAPAVGQALARLHRCLDRLPVAGLPFDPEATRNAARPSLVARFESLEQQLANQPVPGDTALQLQIRQRIRLLEQVPQLRAGLPRLRLDRVHGDLTAPNLLWTGTKLTAVIDPRIQLADRARELGRIAFDPATVAATHLWQDIGLAVVAEYRTADGPLAPAELVSCARLALLHSLTSTYPLGDLISQQLPARVHEQRHTYWNQRHISIDRMIDALPDVENQLRKLTRVTIPAGSR</sequence>
<dbReference type="Gene3D" id="3.90.1200.10">
    <property type="match status" value="1"/>
</dbReference>
<dbReference type="SUPFAM" id="SSF56112">
    <property type="entry name" value="Protein kinase-like (PK-like)"/>
    <property type="match status" value="1"/>
</dbReference>
<keyword evidence="3" id="KW-1185">Reference proteome</keyword>
<gene>
    <name evidence="2" type="ORF">ACFOZ4_11000</name>
</gene>
<evidence type="ECO:0000313" key="2">
    <source>
        <dbReference type="EMBL" id="MFC4131130.1"/>
    </source>
</evidence>
<feature type="domain" description="Aminoglycoside phosphotransferase" evidence="1">
    <location>
        <begin position="70"/>
        <end position="239"/>
    </location>
</feature>
<dbReference type="EMBL" id="JBHSAY010000006">
    <property type="protein sequence ID" value="MFC4131130.1"/>
    <property type="molecule type" value="Genomic_DNA"/>
</dbReference>
<evidence type="ECO:0000259" key="1">
    <source>
        <dbReference type="Pfam" id="PF01636"/>
    </source>
</evidence>